<keyword evidence="4" id="KW-1185">Reference proteome</keyword>
<dbReference type="InterPro" id="IPR011335">
    <property type="entry name" value="Restrct_endonuc-II-like"/>
</dbReference>
<organism evidence="3 4">
    <name type="scientific">Eumeta variegata</name>
    <name type="common">Bagworm moth</name>
    <name type="synonym">Eumeta japonica</name>
    <dbReference type="NCBI Taxonomy" id="151549"/>
    <lineage>
        <taxon>Eukaryota</taxon>
        <taxon>Metazoa</taxon>
        <taxon>Ecdysozoa</taxon>
        <taxon>Arthropoda</taxon>
        <taxon>Hexapoda</taxon>
        <taxon>Insecta</taxon>
        <taxon>Pterygota</taxon>
        <taxon>Neoptera</taxon>
        <taxon>Endopterygota</taxon>
        <taxon>Lepidoptera</taxon>
        <taxon>Glossata</taxon>
        <taxon>Ditrysia</taxon>
        <taxon>Tineoidea</taxon>
        <taxon>Psychidae</taxon>
        <taxon>Oiketicinae</taxon>
        <taxon>Eumeta</taxon>
    </lineage>
</organism>
<dbReference type="Gene3D" id="3.90.320.10">
    <property type="match status" value="1"/>
</dbReference>
<sequence>MRALKPVHPVIRGLHAAGAGRQGLASPLHIRARKPAAPDIENHEQAKEEYLIVLKELTKDKKRIQRETILKRDSSEWLSLRRNLLTASNFGIVIKRRLNIKCAPWVKNLLYKQNLYHVSAHTHGIKNEEIALEQLAVQERVNIEPCDIFIDEELLFIGASPDGLIGTDMC</sequence>
<keyword evidence="1" id="KW-0175">Coiled coil</keyword>
<dbReference type="AlphaFoldDB" id="A0A4C1U4D3"/>
<evidence type="ECO:0000313" key="4">
    <source>
        <dbReference type="Proteomes" id="UP000299102"/>
    </source>
</evidence>
<proteinExistence type="predicted"/>
<dbReference type="OrthoDB" id="6155932at2759"/>
<feature type="coiled-coil region" evidence="1">
    <location>
        <begin position="40"/>
        <end position="67"/>
    </location>
</feature>
<accession>A0A4C1U4D3</accession>
<gene>
    <name evidence="3" type="ORF">EVAR_16559_1</name>
</gene>
<dbReference type="InterPro" id="IPR019080">
    <property type="entry name" value="YqaJ_viral_recombinase"/>
</dbReference>
<evidence type="ECO:0000259" key="2">
    <source>
        <dbReference type="Pfam" id="PF09588"/>
    </source>
</evidence>
<dbReference type="Proteomes" id="UP000299102">
    <property type="component" value="Unassembled WGS sequence"/>
</dbReference>
<dbReference type="InterPro" id="IPR051703">
    <property type="entry name" value="NF-kappa-B_Signaling_Reg"/>
</dbReference>
<dbReference type="PANTHER" id="PTHR46609:SF8">
    <property type="entry name" value="YQAJ VIRAL RECOMBINASE DOMAIN-CONTAINING PROTEIN"/>
    <property type="match status" value="1"/>
</dbReference>
<dbReference type="Pfam" id="PF09588">
    <property type="entry name" value="YqaJ"/>
    <property type="match status" value="1"/>
</dbReference>
<dbReference type="PANTHER" id="PTHR46609">
    <property type="entry name" value="EXONUCLEASE, PHAGE-TYPE/RECB, C-TERMINAL DOMAIN-CONTAINING PROTEIN"/>
    <property type="match status" value="1"/>
</dbReference>
<reference evidence="3 4" key="1">
    <citation type="journal article" date="2019" name="Commun. Biol.">
        <title>The bagworm genome reveals a unique fibroin gene that provides high tensile strength.</title>
        <authorList>
            <person name="Kono N."/>
            <person name="Nakamura H."/>
            <person name="Ohtoshi R."/>
            <person name="Tomita M."/>
            <person name="Numata K."/>
            <person name="Arakawa K."/>
        </authorList>
    </citation>
    <scope>NUCLEOTIDE SEQUENCE [LARGE SCALE GENOMIC DNA]</scope>
</reference>
<evidence type="ECO:0000256" key="1">
    <source>
        <dbReference type="SAM" id="Coils"/>
    </source>
</evidence>
<protein>
    <recommendedName>
        <fullName evidence="2">YqaJ viral recombinase domain-containing protein</fullName>
    </recommendedName>
</protein>
<dbReference type="InterPro" id="IPR011604">
    <property type="entry name" value="PDDEXK-like_dom_sf"/>
</dbReference>
<dbReference type="EMBL" id="BGZK01000121">
    <property type="protein sequence ID" value="GBP20686.1"/>
    <property type="molecule type" value="Genomic_DNA"/>
</dbReference>
<feature type="domain" description="YqaJ viral recombinase" evidence="2">
    <location>
        <begin position="76"/>
        <end position="165"/>
    </location>
</feature>
<dbReference type="STRING" id="151549.A0A4C1U4D3"/>
<dbReference type="SUPFAM" id="SSF52980">
    <property type="entry name" value="Restriction endonuclease-like"/>
    <property type="match status" value="1"/>
</dbReference>
<comment type="caution">
    <text evidence="3">The sequence shown here is derived from an EMBL/GenBank/DDBJ whole genome shotgun (WGS) entry which is preliminary data.</text>
</comment>
<name>A0A4C1U4D3_EUMVA</name>
<evidence type="ECO:0000313" key="3">
    <source>
        <dbReference type="EMBL" id="GBP20686.1"/>
    </source>
</evidence>
<dbReference type="GO" id="GO:0006281">
    <property type="term" value="P:DNA repair"/>
    <property type="evidence" value="ECO:0007669"/>
    <property type="project" value="UniProtKB-ARBA"/>
</dbReference>